<keyword evidence="1" id="KW-0812">Transmembrane</keyword>
<dbReference type="Proteomes" id="UP001501742">
    <property type="component" value="Unassembled WGS sequence"/>
</dbReference>
<keyword evidence="3" id="KW-1185">Reference proteome</keyword>
<dbReference type="RefSeq" id="WP_204606897.1">
    <property type="nucleotide sequence ID" value="NZ_BAAAJX010000008.1"/>
</dbReference>
<proteinExistence type="predicted"/>
<keyword evidence="1" id="KW-1133">Transmembrane helix</keyword>
<reference evidence="3" key="1">
    <citation type="journal article" date="2019" name="Int. J. Syst. Evol. Microbiol.">
        <title>The Global Catalogue of Microorganisms (GCM) 10K type strain sequencing project: providing services to taxonomists for standard genome sequencing and annotation.</title>
        <authorList>
            <consortium name="The Broad Institute Genomics Platform"/>
            <consortium name="The Broad Institute Genome Sequencing Center for Infectious Disease"/>
            <person name="Wu L."/>
            <person name="Ma J."/>
        </authorList>
    </citation>
    <scope>NUCLEOTIDE SEQUENCE [LARGE SCALE GENOMIC DNA]</scope>
    <source>
        <strain evidence="3">JCM 12140</strain>
    </source>
</reference>
<gene>
    <name evidence="2" type="ORF">GCM10009627_19540</name>
</gene>
<dbReference type="EMBL" id="BAAAJX010000008">
    <property type="protein sequence ID" value="GAA1493608.1"/>
    <property type="molecule type" value="Genomic_DNA"/>
</dbReference>
<comment type="caution">
    <text evidence="2">The sequence shown here is derived from an EMBL/GenBank/DDBJ whole genome shotgun (WGS) entry which is preliminary data.</text>
</comment>
<evidence type="ECO:0000313" key="2">
    <source>
        <dbReference type="EMBL" id="GAA1493608.1"/>
    </source>
</evidence>
<feature type="transmembrane region" description="Helical" evidence="1">
    <location>
        <begin position="39"/>
        <end position="62"/>
    </location>
</feature>
<sequence length="270" mass="28289">MTVVLALVVLATVVTLLAPVVLSRGVWWVHRPRLALRSWLAALTVAAGSLLSSVVTAAVIVVTHAHVDGVGAPVAGLFAWCGLGVAGGVGALLAANAEPISAAKQRSDVAVTILVARATVRTERIGGQEVAYVATAEPIACSTADGRVLIATGVEAAMPRACVRAVIEHERAHVLGRHDLIRRVAALNAAAFPRLRTAREFRRTVALLIELVADDAAARVCGPATVCNALALMDRIDPDPGLHLRAARLAGVRVATWPHRRRLVPVLPSR</sequence>
<name>A0ABP4K7V6_9MICO</name>
<keyword evidence="1" id="KW-0472">Membrane</keyword>
<protein>
    <recommendedName>
        <fullName evidence="4">Peptidase M48 domain-containing protein</fullName>
    </recommendedName>
</protein>
<evidence type="ECO:0000313" key="3">
    <source>
        <dbReference type="Proteomes" id="UP001501742"/>
    </source>
</evidence>
<evidence type="ECO:0000256" key="1">
    <source>
        <dbReference type="SAM" id="Phobius"/>
    </source>
</evidence>
<evidence type="ECO:0008006" key="4">
    <source>
        <dbReference type="Google" id="ProtNLM"/>
    </source>
</evidence>
<accession>A0ABP4K7V6</accession>
<organism evidence="2 3">
    <name type="scientific">Curtobacterium herbarum</name>
    <dbReference type="NCBI Taxonomy" id="150122"/>
    <lineage>
        <taxon>Bacteria</taxon>
        <taxon>Bacillati</taxon>
        <taxon>Actinomycetota</taxon>
        <taxon>Actinomycetes</taxon>
        <taxon>Micrococcales</taxon>
        <taxon>Microbacteriaceae</taxon>
        <taxon>Curtobacterium</taxon>
    </lineage>
</organism>
<feature type="transmembrane region" description="Helical" evidence="1">
    <location>
        <begin position="74"/>
        <end position="95"/>
    </location>
</feature>